<evidence type="ECO:0000256" key="6">
    <source>
        <dbReference type="PROSITE-ProRule" id="PRU00087"/>
    </source>
</evidence>
<feature type="repeat" description="NHL" evidence="7">
    <location>
        <begin position="547"/>
        <end position="590"/>
    </location>
</feature>
<dbReference type="Pfam" id="PF00630">
    <property type="entry name" value="Filamin"/>
    <property type="match status" value="1"/>
</dbReference>
<feature type="repeat" description="NHL" evidence="7">
    <location>
        <begin position="456"/>
        <end position="499"/>
    </location>
</feature>
<dbReference type="PANTHER" id="PTHR24104:SF57">
    <property type="entry name" value="BEE-MILK PROTEIN"/>
    <property type="match status" value="1"/>
</dbReference>
<feature type="repeat" description="Filamin" evidence="6">
    <location>
        <begin position="251"/>
        <end position="354"/>
    </location>
</feature>
<dbReference type="PROSITE" id="PS50194">
    <property type="entry name" value="FILAMIN_REPEAT"/>
    <property type="match status" value="1"/>
</dbReference>
<dbReference type="SUPFAM" id="SSF57845">
    <property type="entry name" value="B-box zinc-binding domain"/>
    <property type="match status" value="1"/>
</dbReference>
<name>A0AAU9Y0R9_9CNID</name>
<dbReference type="CDD" id="cd05819">
    <property type="entry name" value="NHL"/>
    <property type="match status" value="1"/>
</dbReference>
<comment type="caution">
    <text evidence="10">The sequence shown here is derived from an EMBL/GenBank/DDBJ whole genome shotgun (WGS) entry which is preliminary data.</text>
</comment>
<gene>
    <name evidence="10" type="ORF">PMEA_00033852</name>
</gene>
<dbReference type="Pfam" id="PF01436">
    <property type="entry name" value="NHL"/>
    <property type="match status" value="3"/>
</dbReference>
<feature type="domain" description="B box-type" evidence="9">
    <location>
        <begin position="1"/>
        <end position="34"/>
    </location>
</feature>
<evidence type="ECO:0000313" key="11">
    <source>
        <dbReference type="Proteomes" id="UP001159428"/>
    </source>
</evidence>
<dbReference type="SUPFAM" id="SSF81296">
    <property type="entry name" value="E set domains"/>
    <property type="match status" value="1"/>
</dbReference>
<organism evidence="10 11">
    <name type="scientific">Pocillopora meandrina</name>
    <dbReference type="NCBI Taxonomy" id="46732"/>
    <lineage>
        <taxon>Eukaryota</taxon>
        <taxon>Metazoa</taxon>
        <taxon>Cnidaria</taxon>
        <taxon>Anthozoa</taxon>
        <taxon>Hexacorallia</taxon>
        <taxon>Scleractinia</taxon>
        <taxon>Astrocoeniina</taxon>
        <taxon>Pocilloporidae</taxon>
        <taxon>Pocillopora</taxon>
    </lineage>
</organism>
<evidence type="ECO:0000256" key="3">
    <source>
        <dbReference type="ARBA" id="ARBA00022771"/>
    </source>
</evidence>
<dbReference type="CDD" id="cd19757">
    <property type="entry name" value="Bbox1"/>
    <property type="match status" value="1"/>
</dbReference>
<dbReference type="SMART" id="SM00336">
    <property type="entry name" value="BBOX"/>
    <property type="match status" value="1"/>
</dbReference>
<dbReference type="GO" id="GO:0043161">
    <property type="term" value="P:proteasome-mediated ubiquitin-dependent protein catabolic process"/>
    <property type="evidence" value="ECO:0007669"/>
    <property type="project" value="TreeGrafter"/>
</dbReference>
<feature type="repeat" description="NHL" evidence="7">
    <location>
        <begin position="408"/>
        <end position="451"/>
    </location>
</feature>
<dbReference type="EMBL" id="CALNXJ010000080">
    <property type="protein sequence ID" value="CAH3161602.1"/>
    <property type="molecule type" value="Genomic_DNA"/>
</dbReference>
<keyword evidence="3 5" id="KW-0863">Zinc-finger</keyword>
<dbReference type="InterPro" id="IPR013783">
    <property type="entry name" value="Ig-like_fold"/>
</dbReference>
<dbReference type="InterPro" id="IPR001298">
    <property type="entry name" value="Filamin/ABP280_rpt"/>
</dbReference>
<evidence type="ECO:0000256" key="5">
    <source>
        <dbReference type="PROSITE-ProRule" id="PRU00024"/>
    </source>
</evidence>
<dbReference type="GO" id="GO:0061630">
    <property type="term" value="F:ubiquitin protein ligase activity"/>
    <property type="evidence" value="ECO:0007669"/>
    <property type="project" value="TreeGrafter"/>
</dbReference>
<reference evidence="10 11" key="1">
    <citation type="submission" date="2022-05" db="EMBL/GenBank/DDBJ databases">
        <authorList>
            <consortium name="Genoscope - CEA"/>
            <person name="William W."/>
        </authorList>
    </citation>
    <scope>NUCLEOTIDE SEQUENCE [LARGE SCALE GENOMIC DNA]</scope>
</reference>
<keyword evidence="1" id="KW-0479">Metal-binding</keyword>
<dbReference type="PROSITE" id="PS51125">
    <property type="entry name" value="NHL"/>
    <property type="match status" value="4"/>
</dbReference>
<evidence type="ECO:0000256" key="4">
    <source>
        <dbReference type="ARBA" id="ARBA00022833"/>
    </source>
</evidence>
<keyword evidence="4" id="KW-0862">Zinc</keyword>
<keyword evidence="8" id="KW-0175">Coiled coil</keyword>
<dbReference type="InterPro" id="IPR050952">
    <property type="entry name" value="TRIM-NHL_E3_ligases"/>
</dbReference>
<dbReference type="InterPro" id="IPR011042">
    <property type="entry name" value="6-blade_b-propeller_TolB-like"/>
</dbReference>
<dbReference type="AlphaFoldDB" id="A0AAU9Y0R9"/>
<dbReference type="SMART" id="SM00557">
    <property type="entry name" value="IG_FLMN"/>
    <property type="match status" value="1"/>
</dbReference>
<dbReference type="Pfam" id="PF00643">
    <property type="entry name" value="zf-B_box"/>
    <property type="match status" value="2"/>
</dbReference>
<dbReference type="GO" id="GO:0008270">
    <property type="term" value="F:zinc ion binding"/>
    <property type="evidence" value="ECO:0007669"/>
    <property type="project" value="UniProtKB-KW"/>
</dbReference>
<feature type="domain" description="B box-type" evidence="9">
    <location>
        <begin position="47"/>
        <end position="90"/>
    </location>
</feature>
<evidence type="ECO:0000259" key="9">
    <source>
        <dbReference type="PROSITE" id="PS50119"/>
    </source>
</evidence>
<evidence type="ECO:0000256" key="7">
    <source>
        <dbReference type="PROSITE-ProRule" id="PRU00504"/>
    </source>
</evidence>
<dbReference type="Gene3D" id="2.60.40.10">
    <property type="entry name" value="Immunoglobulins"/>
    <property type="match status" value="1"/>
</dbReference>
<feature type="repeat" description="NHL" evidence="7">
    <location>
        <begin position="379"/>
        <end position="404"/>
    </location>
</feature>
<dbReference type="CDD" id="cd19756">
    <property type="entry name" value="Bbox2"/>
    <property type="match status" value="1"/>
</dbReference>
<accession>A0AAU9Y0R9</accession>
<evidence type="ECO:0000256" key="1">
    <source>
        <dbReference type="ARBA" id="ARBA00022723"/>
    </source>
</evidence>
<dbReference type="InterPro" id="IPR017868">
    <property type="entry name" value="Filamin/ABP280_repeat-like"/>
</dbReference>
<dbReference type="SUPFAM" id="SSF101898">
    <property type="entry name" value="NHL repeat"/>
    <property type="match status" value="1"/>
</dbReference>
<keyword evidence="2" id="KW-0677">Repeat</keyword>
<dbReference type="Proteomes" id="UP001159428">
    <property type="component" value="Unassembled WGS sequence"/>
</dbReference>
<sequence>MYYCFDCGRFMCPDCFNAHEVLKKSFQGHKVTPVQDFKVEDYEALLRRQPFCSQEFHEREITRFFCSQCKVCICPICIVTDHQNHKVVLLDKAAHEEKDNIMSGAKLIKNMESELQEVIRQFEETISKLESNMATAKRSVKQAAEQMIANIREREREALESLEATRVSRLHIINSAKREVQSLVKQINQAAQFAENLVQRTSSSDIMQNKETLKTKFEELLRVEVPKHQQTSFVKFTATSQKDLKLGFIEVTEDTAKAAKSTIEGLDKTLQAGVEAEFTLCPKTSGGEMSNEANLKGRVELLIKPVKDVRDVVVEEKVDGNLRLKFTPKAPGTCSIEVKIDGDKLPHCPTTVHVKERELVVSQLKLQLFKRDALERLYGIAVNTEGQIILTDNIGHCVYVFDKNGNCLRKSRGEGSNSGQFQYPDGISLLNDNEVLIADFGNSTIQRLNIHTGTVVKSFGKIGEEKGELRNPIDVTVDDEGRVVVTEWGNNRIQVMSDQGQSIFTFGDKGPEKLDGPTCCIRYKNIFLVSDGGNNCIKAFDQSGTFLYKFGKVGYQDGQFTTPNGLLVDSSNNLLVCDFGNNRVQQFSLDGRFIGKSITRLSNPTAITKASDGRILVASNDEKKVYILK</sequence>
<proteinExistence type="predicted"/>
<dbReference type="InterPro" id="IPR001258">
    <property type="entry name" value="NHL_repeat"/>
</dbReference>
<dbReference type="PANTHER" id="PTHR24104">
    <property type="entry name" value="E3 UBIQUITIN-PROTEIN LIGASE NHLRC1-RELATED"/>
    <property type="match status" value="1"/>
</dbReference>
<evidence type="ECO:0000256" key="2">
    <source>
        <dbReference type="ARBA" id="ARBA00022737"/>
    </source>
</evidence>
<keyword evidence="11" id="KW-1185">Reference proteome</keyword>
<evidence type="ECO:0000313" key="10">
    <source>
        <dbReference type="EMBL" id="CAH3161602.1"/>
    </source>
</evidence>
<dbReference type="Gene3D" id="3.30.160.60">
    <property type="entry name" value="Classic Zinc Finger"/>
    <property type="match status" value="1"/>
</dbReference>
<dbReference type="GO" id="GO:0000209">
    <property type="term" value="P:protein polyubiquitination"/>
    <property type="evidence" value="ECO:0007669"/>
    <property type="project" value="TreeGrafter"/>
</dbReference>
<dbReference type="InterPro" id="IPR014756">
    <property type="entry name" value="Ig_E-set"/>
</dbReference>
<dbReference type="Gene3D" id="2.120.10.30">
    <property type="entry name" value="TolB, C-terminal domain"/>
    <property type="match status" value="3"/>
</dbReference>
<evidence type="ECO:0000256" key="8">
    <source>
        <dbReference type="SAM" id="Coils"/>
    </source>
</evidence>
<dbReference type="PROSITE" id="PS50119">
    <property type="entry name" value="ZF_BBOX"/>
    <property type="match status" value="2"/>
</dbReference>
<feature type="coiled-coil region" evidence="8">
    <location>
        <begin position="108"/>
        <end position="161"/>
    </location>
</feature>
<dbReference type="InterPro" id="IPR000315">
    <property type="entry name" value="Znf_B-box"/>
</dbReference>
<protein>
    <recommendedName>
        <fullName evidence="9">B box-type domain-containing protein</fullName>
    </recommendedName>
</protein>